<dbReference type="AlphaFoldDB" id="A0A0M0KHI7"/>
<comment type="caution">
    <text evidence="3">The sequence shown here is derived from an EMBL/GenBank/DDBJ whole genome shotgun (WGS) entry which is preliminary data.</text>
</comment>
<dbReference type="GeneID" id="87598500"/>
<dbReference type="EMBL" id="LILD01000001">
    <property type="protein sequence ID" value="KOO38264.1"/>
    <property type="molecule type" value="Genomic_DNA"/>
</dbReference>
<sequence>MLYIVKKKHRTNYPNPITLVKGQSVHIGEQYSGPKPWDHWYFCQTADGSLKGWVPKQLLAIEGSKGVALDDYTATELNVDVGEIVVKLKELNGWIWCRQQTSGEVGWIPKENVEQRVK</sequence>
<dbReference type="PROSITE" id="PS50002">
    <property type="entry name" value="SH3"/>
    <property type="match status" value="1"/>
</dbReference>
<dbReference type="Pfam" id="PF07653">
    <property type="entry name" value="SH3_2"/>
    <property type="match status" value="2"/>
</dbReference>
<proteinExistence type="predicted"/>
<dbReference type="InterPro" id="IPR014593">
    <property type="entry name" value="UCP034961_SH3_2"/>
</dbReference>
<dbReference type="PATRIC" id="fig|136160.3.peg.1246"/>
<dbReference type="SMART" id="SM00326">
    <property type="entry name" value="SH3"/>
    <property type="match status" value="2"/>
</dbReference>
<dbReference type="InterPro" id="IPR001452">
    <property type="entry name" value="SH3_domain"/>
</dbReference>
<dbReference type="Gene3D" id="2.30.30.40">
    <property type="entry name" value="SH3 Domains"/>
    <property type="match status" value="1"/>
</dbReference>
<dbReference type="InterPro" id="IPR036028">
    <property type="entry name" value="SH3-like_dom_sf"/>
</dbReference>
<keyword evidence="1" id="KW-0728">SH3 domain</keyword>
<protein>
    <submittedName>
        <fullName evidence="3">Ligand-binding protein SH3</fullName>
    </submittedName>
</protein>
<evidence type="ECO:0000259" key="2">
    <source>
        <dbReference type="PROSITE" id="PS50002"/>
    </source>
</evidence>
<accession>A0A0M0KHI7</accession>
<organism evidence="3">
    <name type="scientific">Halalkalibacterium halodurans</name>
    <name type="common">Bacillus halodurans</name>
    <dbReference type="NCBI Taxonomy" id="86665"/>
    <lineage>
        <taxon>Bacteria</taxon>
        <taxon>Bacillati</taxon>
        <taxon>Bacillota</taxon>
        <taxon>Bacilli</taxon>
        <taxon>Bacillales</taxon>
        <taxon>Bacillaceae</taxon>
        <taxon>Halalkalibacterium (ex Joshi et al. 2022)</taxon>
    </lineage>
</organism>
<gene>
    <name evidence="3" type="ORF">AMD02_04855</name>
</gene>
<evidence type="ECO:0000313" key="3">
    <source>
        <dbReference type="EMBL" id="KOO38264.1"/>
    </source>
</evidence>
<feature type="domain" description="SH3" evidence="2">
    <location>
        <begin position="61"/>
        <end position="118"/>
    </location>
</feature>
<name>A0A0M0KHI7_ALKHA</name>
<reference evidence="3" key="1">
    <citation type="submission" date="2015-08" db="EMBL/GenBank/DDBJ databases">
        <title>Complete DNA Sequence of Pseudomonas syringae pv. actinidiae, the Causal Agent of Kiwifruit Canker Disease.</title>
        <authorList>
            <person name="Rikkerink E.H.A."/>
            <person name="Fineran P.C."/>
        </authorList>
    </citation>
    <scope>NUCLEOTIDE SEQUENCE</scope>
    <source>
        <strain evidence="3">DSM 13666</strain>
    </source>
</reference>
<dbReference type="SUPFAM" id="SSF50044">
    <property type="entry name" value="SH3-domain"/>
    <property type="match status" value="2"/>
</dbReference>
<dbReference type="PIRSF" id="PIRSF034961">
    <property type="entry name" value="UCP034961_SH3_2"/>
    <property type="match status" value="1"/>
</dbReference>
<dbReference type="RefSeq" id="WP_053430614.1">
    <property type="nucleotide sequence ID" value="NZ_CP040441.1"/>
</dbReference>
<evidence type="ECO:0000256" key="1">
    <source>
        <dbReference type="ARBA" id="ARBA00022443"/>
    </source>
</evidence>